<dbReference type="PANTHER" id="PTHR33365:SF14">
    <property type="entry name" value="TAT PATHWAY SIGNAL SEQUENCE"/>
    <property type="match status" value="1"/>
</dbReference>
<keyword evidence="3" id="KW-1133">Transmembrane helix</keyword>
<feature type="region of interest" description="Disordered" evidence="2">
    <location>
        <begin position="312"/>
        <end position="334"/>
    </location>
</feature>
<keyword evidence="3" id="KW-0812">Transmembrane</keyword>
<dbReference type="eggNOG" id="ENOG502R9C3">
    <property type="taxonomic scope" value="Eukaryota"/>
</dbReference>
<sequence>MKFEKPDMLARWYPSEVSLEGEELLSGAQKPQKRRPISNAYWIFAWVLSISASCSMTWSLARKSCHLSSFDDTSVADQVASLNWYSPVYNNINLSLEHVHLDGELWWNASNIYRQDPSPEVDEAWANLYYSNANRVFVSEEDAIKMGWDLDILVKWPDDPTGRTYVAEMNVFHLVHCVNVLRQGAFLDYYWYKRPIDPSYWTHFYHCLDMIRQEIMCTASLDLNPLVWVDSQNKPFPNFAIDRVCRRWEDVVHYREEFGLTDAQIHTMTHDMRKQKSPHRRELATPPEAKKLFRAYAKWKKLDLESDFTIIEPGDYGRTSDDLLGRVQPNPKSG</sequence>
<comment type="similarity">
    <text evidence="1">Belongs to the ustYa family.</text>
</comment>
<evidence type="ECO:0000313" key="5">
    <source>
        <dbReference type="Proteomes" id="UP000016931"/>
    </source>
</evidence>
<evidence type="ECO:0008006" key="6">
    <source>
        <dbReference type="Google" id="ProtNLM"/>
    </source>
</evidence>
<evidence type="ECO:0000256" key="2">
    <source>
        <dbReference type="SAM" id="MobiDB-lite"/>
    </source>
</evidence>
<protein>
    <recommendedName>
        <fullName evidence="6">Tat pathway signal sequence</fullName>
    </recommendedName>
</protein>
<dbReference type="PANTHER" id="PTHR33365">
    <property type="entry name" value="YALI0B05434P"/>
    <property type="match status" value="1"/>
</dbReference>
<dbReference type="OrthoDB" id="3687641at2759"/>
<accession>M3CQX9</accession>
<dbReference type="HOGENOM" id="CLU_042941_0_0_1"/>
<evidence type="ECO:0000256" key="1">
    <source>
        <dbReference type="ARBA" id="ARBA00035112"/>
    </source>
</evidence>
<dbReference type="Proteomes" id="UP000016931">
    <property type="component" value="Unassembled WGS sequence"/>
</dbReference>
<dbReference type="InterPro" id="IPR021765">
    <property type="entry name" value="UstYa-like"/>
</dbReference>
<name>M3CQX9_SPHMS</name>
<dbReference type="GeneID" id="27898270"/>
<proteinExistence type="inferred from homology"/>
<organism evidence="4 5">
    <name type="scientific">Sphaerulina musiva (strain SO2202)</name>
    <name type="common">Poplar stem canker fungus</name>
    <name type="synonym">Septoria musiva</name>
    <dbReference type="NCBI Taxonomy" id="692275"/>
    <lineage>
        <taxon>Eukaryota</taxon>
        <taxon>Fungi</taxon>
        <taxon>Dikarya</taxon>
        <taxon>Ascomycota</taxon>
        <taxon>Pezizomycotina</taxon>
        <taxon>Dothideomycetes</taxon>
        <taxon>Dothideomycetidae</taxon>
        <taxon>Mycosphaerellales</taxon>
        <taxon>Mycosphaerellaceae</taxon>
        <taxon>Sphaerulina</taxon>
    </lineage>
</organism>
<evidence type="ECO:0000313" key="4">
    <source>
        <dbReference type="EMBL" id="EMF16078.1"/>
    </source>
</evidence>
<keyword evidence="5" id="KW-1185">Reference proteome</keyword>
<evidence type="ECO:0000256" key="3">
    <source>
        <dbReference type="SAM" id="Phobius"/>
    </source>
</evidence>
<feature type="transmembrane region" description="Helical" evidence="3">
    <location>
        <begin position="40"/>
        <end position="61"/>
    </location>
</feature>
<dbReference type="Pfam" id="PF11807">
    <property type="entry name" value="UstYa"/>
    <property type="match status" value="1"/>
</dbReference>
<dbReference type="EMBL" id="KB456261">
    <property type="protein sequence ID" value="EMF16078.1"/>
    <property type="molecule type" value="Genomic_DNA"/>
</dbReference>
<dbReference type="RefSeq" id="XP_016764199.1">
    <property type="nucleotide sequence ID" value="XM_016901133.1"/>
</dbReference>
<dbReference type="OMA" id="QPEFSHQ"/>
<dbReference type="STRING" id="692275.M3CQX9"/>
<gene>
    <name evidence="4" type="ORF">SEPMUDRAFT_115133</name>
</gene>
<keyword evidence="3" id="KW-0472">Membrane</keyword>
<dbReference type="AlphaFoldDB" id="M3CQX9"/>
<reference evidence="4 5" key="1">
    <citation type="journal article" date="2012" name="PLoS Pathog.">
        <title>Diverse lifestyles and strategies of plant pathogenesis encoded in the genomes of eighteen Dothideomycetes fungi.</title>
        <authorList>
            <person name="Ohm R.A."/>
            <person name="Feau N."/>
            <person name="Henrissat B."/>
            <person name="Schoch C.L."/>
            <person name="Horwitz B.A."/>
            <person name="Barry K.W."/>
            <person name="Condon B.J."/>
            <person name="Copeland A.C."/>
            <person name="Dhillon B."/>
            <person name="Glaser F."/>
            <person name="Hesse C.N."/>
            <person name="Kosti I."/>
            <person name="LaButti K."/>
            <person name="Lindquist E.A."/>
            <person name="Lucas S."/>
            <person name="Salamov A.A."/>
            <person name="Bradshaw R.E."/>
            <person name="Ciuffetti L."/>
            <person name="Hamelin R.C."/>
            <person name="Kema G.H.J."/>
            <person name="Lawrence C."/>
            <person name="Scott J.A."/>
            <person name="Spatafora J.W."/>
            <person name="Turgeon B.G."/>
            <person name="de Wit P.J.G.M."/>
            <person name="Zhong S."/>
            <person name="Goodwin S.B."/>
            <person name="Grigoriev I.V."/>
        </authorList>
    </citation>
    <scope>NUCLEOTIDE SEQUENCE [LARGE SCALE GENOMIC DNA]</scope>
    <source>
        <strain evidence="4 5">SO2202</strain>
    </source>
</reference>
<dbReference type="GO" id="GO:0043386">
    <property type="term" value="P:mycotoxin biosynthetic process"/>
    <property type="evidence" value="ECO:0007669"/>
    <property type="project" value="InterPro"/>
</dbReference>